<evidence type="ECO:0000313" key="2">
    <source>
        <dbReference type="EMBL" id="QDU23582.1"/>
    </source>
</evidence>
<feature type="region of interest" description="Disordered" evidence="1">
    <location>
        <begin position="213"/>
        <end position="245"/>
    </location>
</feature>
<feature type="region of interest" description="Disordered" evidence="1">
    <location>
        <begin position="562"/>
        <end position="591"/>
    </location>
</feature>
<organism evidence="2 3">
    <name type="scientific">Urbifossiella limnaea</name>
    <dbReference type="NCBI Taxonomy" id="2528023"/>
    <lineage>
        <taxon>Bacteria</taxon>
        <taxon>Pseudomonadati</taxon>
        <taxon>Planctomycetota</taxon>
        <taxon>Planctomycetia</taxon>
        <taxon>Gemmatales</taxon>
        <taxon>Gemmataceae</taxon>
        <taxon>Urbifossiella</taxon>
    </lineage>
</organism>
<evidence type="ECO:0000256" key="1">
    <source>
        <dbReference type="SAM" id="MobiDB-lite"/>
    </source>
</evidence>
<name>A0A517Y1D5_9BACT</name>
<feature type="region of interest" description="Disordered" evidence="1">
    <location>
        <begin position="446"/>
        <end position="495"/>
    </location>
</feature>
<accession>A0A517Y1D5</accession>
<reference evidence="2 3" key="1">
    <citation type="submission" date="2019-02" db="EMBL/GenBank/DDBJ databases">
        <title>Deep-cultivation of Planctomycetes and their phenomic and genomic characterization uncovers novel biology.</title>
        <authorList>
            <person name="Wiegand S."/>
            <person name="Jogler M."/>
            <person name="Boedeker C."/>
            <person name="Pinto D."/>
            <person name="Vollmers J."/>
            <person name="Rivas-Marin E."/>
            <person name="Kohn T."/>
            <person name="Peeters S.H."/>
            <person name="Heuer A."/>
            <person name="Rast P."/>
            <person name="Oberbeckmann S."/>
            <person name="Bunk B."/>
            <person name="Jeske O."/>
            <person name="Meyerdierks A."/>
            <person name="Storesund J.E."/>
            <person name="Kallscheuer N."/>
            <person name="Luecker S."/>
            <person name="Lage O.M."/>
            <person name="Pohl T."/>
            <person name="Merkel B.J."/>
            <person name="Hornburger P."/>
            <person name="Mueller R.-W."/>
            <person name="Bruemmer F."/>
            <person name="Labrenz M."/>
            <person name="Spormann A.M."/>
            <person name="Op den Camp H."/>
            <person name="Overmann J."/>
            <person name="Amann R."/>
            <person name="Jetten M.S.M."/>
            <person name="Mascher T."/>
            <person name="Medema M.H."/>
            <person name="Devos D.P."/>
            <person name="Kaster A.-K."/>
            <person name="Ovreas L."/>
            <person name="Rohde M."/>
            <person name="Galperin M.Y."/>
            <person name="Jogler C."/>
        </authorList>
    </citation>
    <scope>NUCLEOTIDE SEQUENCE [LARGE SCALE GENOMIC DNA]</scope>
    <source>
        <strain evidence="2 3">ETA_A1</strain>
    </source>
</reference>
<dbReference type="Proteomes" id="UP000319576">
    <property type="component" value="Chromosome"/>
</dbReference>
<gene>
    <name evidence="2" type="ORF">ETAA1_55840</name>
</gene>
<evidence type="ECO:0000313" key="3">
    <source>
        <dbReference type="Proteomes" id="UP000319576"/>
    </source>
</evidence>
<proteinExistence type="predicted"/>
<dbReference type="AlphaFoldDB" id="A0A517Y1D5"/>
<feature type="compositionally biased region" description="Basic and acidic residues" evidence="1">
    <location>
        <begin position="228"/>
        <end position="245"/>
    </location>
</feature>
<sequence length="591" mass="65174">MSVTSSRWEPGRNPIHRLIQCLDVLAIAFNRFRQLSFALPRHRDETPPEPGTGAAYTAERNRLLADFEAVRDTVHRPGQWGAPGHFAQRLNDEAVAAFARVGLRDEGTRQAVGEAAQWVSYVLTPWSIGPTARPWDYGSHEYERRGGSRESTFEAEGALLFRSTSIRAALLATFAVAGEVVPIEIDQRRRLMHDSWQQAAPITQDELLAMARETQPGDPSRSTNTLAERVRTREEQLATHEREREERARKLEAMAILDVTTACQVAMPQNRHDLESLRRGEQRASALPRVGEIPPYSAAAELPQHHVDAIVERVAAYRAALRGAYGPDEEPPTPHIGAFGSERALDGGLLPPSDEDRTRWDDAVRWLYHAELADVRTEAAGLATTPAGRDELRALCETLFHSVVWRAAQNLHHLLPPLPPEQPTAAEFAEQQRLWAEFAEALAAPAATTTAADPPPPDEVSKVGGNRGNTGERKPSPGDTGVLGSPGQGGEATTPAEATDALDAKLSGLSKGKRAAYLQYRIAARDMIDPTDRAAYDATNETLPEGESLPPFDTWVRYLRQARNHLNQQKNKPRRPPSPSEVRSARPADRQ</sequence>
<protein>
    <submittedName>
        <fullName evidence="2">Uncharacterized protein</fullName>
    </submittedName>
</protein>
<dbReference type="KEGG" id="uli:ETAA1_55840"/>
<keyword evidence="3" id="KW-1185">Reference proteome</keyword>
<dbReference type="EMBL" id="CP036273">
    <property type="protein sequence ID" value="QDU23582.1"/>
    <property type="molecule type" value="Genomic_DNA"/>
</dbReference>